<evidence type="ECO:0000256" key="2">
    <source>
        <dbReference type="ARBA" id="ARBA00007648"/>
    </source>
</evidence>
<dbReference type="InterPro" id="IPR023088">
    <property type="entry name" value="PDEase"/>
</dbReference>
<dbReference type="InterPro" id="IPR023174">
    <property type="entry name" value="PDEase_CS"/>
</dbReference>
<dbReference type="SMART" id="SM00471">
    <property type="entry name" value="HDc"/>
    <property type="match status" value="1"/>
</dbReference>
<feature type="binding site" evidence="8">
    <location>
        <position position="487"/>
    </location>
    <ligand>
        <name>Zn(2+)</name>
        <dbReference type="ChEBI" id="CHEBI:29105"/>
        <label>1</label>
    </ligand>
</feature>
<dbReference type="SUPFAM" id="SSF55781">
    <property type="entry name" value="GAF domain-like"/>
    <property type="match status" value="1"/>
</dbReference>
<proteinExistence type="inferred from homology"/>
<evidence type="ECO:0000256" key="1">
    <source>
        <dbReference type="ARBA" id="ARBA00001073"/>
    </source>
</evidence>
<comment type="catalytic activity">
    <reaction evidence="1">
        <text>a nucleoside 3',5'-cyclic phosphate + H2O = a nucleoside 5'-phosphate + H(+)</text>
        <dbReference type="Rhea" id="RHEA:14653"/>
        <dbReference type="ChEBI" id="CHEBI:15377"/>
        <dbReference type="ChEBI" id="CHEBI:15378"/>
        <dbReference type="ChEBI" id="CHEBI:57867"/>
        <dbReference type="ChEBI" id="CHEBI:58464"/>
        <dbReference type="EC" id="3.1.4.17"/>
    </reaction>
</comment>
<reference evidence="13" key="1">
    <citation type="submission" date="2016-06" db="UniProtKB">
        <authorList>
            <consortium name="WormBaseParasite"/>
        </authorList>
    </citation>
    <scope>IDENTIFICATION</scope>
</reference>
<dbReference type="Pfam" id="PF00233">
    <property type="entry name" value="PDEase_I"/>
    <property type="match status" value="1"/>
</dbReference>
<dbReference type="Pfam" id="PF01590">
    <property type="entry name" value="GAF"/>
    <property type="match status" value="1"/>
</dbReference>
<dbReference type="Gene3D" id="3.30.450.40">
    <property type="match status" value="1"/>
</dbReference>
<feature type="binding site" evidence="8">
    <location>
        <position position="521"/>
    </location>
    <ligand>
        <name>Zn(2+)</name>
        <dbReference type="ChEBI" id="CHEBI:29105"/>
        <label>2</label>
    </ligand>
</feature>
<dbReference type="EC" id="3.1.4.-" evidence="9"/>
<dbReference type="GO" id="GO:0010628">
    <property type="term" value="P:positive regulation of gene expression"/>
    <property type="evidence" value="ECO:0007669"/>
    <property type="project" value="UniProtKB-ARBA"/>
</dbReference>
<reference evidence="11 12" key="2">
    <citation type="submission" date="2018-08" db="EMBL/GenBank/DDBJ databases">
        <authorList>
            <person name="Laetsch R D."/>
            <person name="Stevens L."/>
            <person name="Kumar S."/>
            <person name="Blaxter L. M."/>
        </authorList>
    </citation>
    <scope>NUCLEOTIDE SEQUENCE [LARGE SCALE GENOMIC DNA]</scope>
</reference>
<name>A0A182EGS8_ONCOC</name>
<feature type="binding site" evidence="7">
    <location>
        <position position="683"/>
    </location>
    <ligand>
        <name>AMP</name>
        <dbReference type="ChEBI" id="CHEBI:456215"/>
    </ligand>
</feature>
<evidence type="ECO:0000256" key="3">
    <source>
        <dbReference type="ARBA" id="ARBA00022535"/>
    </source>
</evidence>
<protein>
    <recommendedName>
        <fullName evidence="9">Phosphodiesterase</fullName>
        <ecNumber evidence="9">3.1.4.-</ecNumber>
    </recommendedName>
</protein>
<dbReference type="InterPro" id="IPR029016">
    <property type="entry name" value="GAF-like_dom_sf"/>
</dbReference>
<evidence type="ECO:0000256" key="9">
    <source>
        <dbReference type="RuleBase" id="RU363067"/>
    </source>
</evidence>
<evidence type="ECO:0000256" key="6">
    <source>
        <dbReference type="PIRSR" id="PIRSR623088-1"/>
    </source>
</evidence>
<dbReference type="Gene3D" id="1.10.1300.10">
    <property type="entry name" value="3'5'-cyclic nucleotide phosphodiesterase, catalytic domain"/>
    <property type="match status" value="1"/>
</dbReference>
<keyword evidence="4 8" id="KW-0479">Metal-binding</keyword>
<dbReference type="FunFam" id="1.10.1300.10:FF:000003">
    <property type="entry name" value="Phosphodiesterase"/>
    <property type="match status" value="1"/>
</dbReference>
<feature type="domain" description="PDEase" evidence="10">
    <location>
        <begin position="408"/>
        <end position="726"/>
    </location>
</feature>
<feature type="binding site" evidence="7">
    <location>
        <position position="631"/>
    </location>
    <ligand>
        <name>AMP</name>
        <dbReference type="ChEBI" id="CHEBI:456215"/>
    </ligand>
</feature>
<evidence type="ECO:0000259" key="10">
    <source>
        <dbReference type="PROSITE" id="PS51845"/>
    </source>
</evidence>
<feature type="binding site" evidence="7">
    <location>
        <position position="521"/>
    </location>
    <ligand>
        <name>AMP</name>
        <dbReference type="ChEBI" id="CHEBI:456215"/>
    </ligand>
</feature>
<feature type="binding site" evidence="8">
    <location>
        <position position="631"/>
    </location>
    <ligand>
        <name>Zn(2+)</name>
        <dbReference type="ChEBI" id="CHEBI:29105"/>
        <label>1</label>
    </ligand>
</feature>
<keyword evidence="5 9" id="KW-0378">Hydrolase</keyword>
<feature type="binding site" evidence="8">
    <location>
        <position position="520"/>
    </location>
    <ligand>
        <name>Zn(2+)</name>
        <dbReference type="ChEBI" id="CHEBI:29105"/>
        <label>1</label>
    </ligand>
</feature>
<dbReference type="GO" id="GO:0007602">
    <property type="term" value="P:phototransduction"/>
    <property type="evidence" value="ECO:0007669"/>
    <property type="project" value="UniProtKB-ARBA"/>
</dbReference>
<dbReference type="GO" id="GO:0042542">
    <property type="term" value="P:response to hydrogen peroxide"/>
    <property type="evidence" value="ECO:0007669"/>
    <property type="project" value="UniProtKB-ARBA"/>
</dbReference>
<feature type="binding site" evidence="8">
    <location>
        <position position="521"/>
    </location>
    <ligand>
        <name>Zn(2+)</name>
        <dbReference type="ChEBI" id="CHEBI:29105"/>
        <label>1</label>
    </ligand>
</feature>
<dbReference type="InterPro" id="IPR003018">
    <property type="entry name" value="GAF"/>
</dbReference>
<evidence type="ECO:0000256" key="5">
    <source>
        <dbReference type="ARBA" id="ARBA00022801"/>
    </source>
</evidence>
<organism evidence="13">
    <name type="scientific">Onchocerca ochengi</name>
    <name type="common">Filarial nematode worm</name>
    <dbReference type="NCBI Taxonomy" id="42157"/>
    <lineage>
        <taxon>Eukaryota</taxon>
        <taxon>Metazoa</taxon>
        <taxon>Ecdysozoa</taxon>
        <taxon>Nematoda</taxon>
        <taxon>Chromadorea</taxon>
        <taxon>Rhabditida</taxon>
        <taxon>Spirurina</taxon>
        <taxon>Spiruromorpha</taxon>
        <taxon>Filarioidea</taxon>
        <taxon>Onchocercidae</taxon>
        <taxon>Onchocerca</taxon>
    </lineage>
</organism>
<comment type="similarity">
    <text evidence="2 9">Belongs to the cyclic nucleotide phosphodiesterase family.</text>
</comment>
<dbReference type="GO" id="GO:0006935">
    <property type="term" value="P:chemotaxis"/>
    <property type="evidence" value="ECO:0007669"/>
    <property type="project" value="UniProtKB-ARBA"/>
</dbReference>
<keyword evidence="3" id="KW-0140">cGMP</keyword>
<dbReference type="CDD" id="cd00077">
    <property type="entry name" value="HDc"/>
    <property type="match status" value="1"/>
</dbReference>
<dbReference type="GO" id="GO:0010446">
    <property type="term" value="P:response to alkaline pH"/>
    <property type="evidence" value="ECO:0007669"/>
    <property type="project" value="UniProtKB-ARBA"/>
</dbReference>
<dbReference type="GO" id="GO:0004114">
    <property type="term" value="F:3',5'-cyclic-nucleotide phosphodiesterase activity"/>
    <property type="evidence" value="ECO:0007669"/>
    <property type="project" value="UniProtKB-EC"/>
</dbReference>
<gene>
    <name evidence="11" type="ORF">NOO_LOCUS7302</name>
</gene>
<evidence type="ECO:0000313" key="11">
    <source>
        <dbReference type="EMBL" id="VDK85727.1"/>
    </source>
</evidence>
<dbReference type="GO" id="GO:0046872">
    <property type="term" value="F:metal ion binding"/>
    <property type="evidence" value="ECO:0007669"/>
    <property type="project" value="UniProtKB-KW"/>
</dbReference>
<dbReference type="OrthoDB" id="295473at2759"/>
<dbReference type="STRING" id="42157.A0A182EGS8"/>
<dbReference type="PANTHER" id="PTHR11347">
    <property type="entry name" value="CYCLIC NUCLEOTIDE PHOSPHODIESTERASE"/>
    <property type="match status" value="1"/>
</dbReference>
<evidence type="ECO:0000313" key="13">
    <source>
        <dbReference type="WBParaSite" id="nOo.2.0.1.t07302-RA"/>
    </source>
</evidence>
<dbReference type="AlphaFoldDB" id="A0A182EGS8"/>
<feature type="binding site" evidence="7">
    <location>
        <begin position="483"/>
        <end position="487"/>
    </location>
    <ligand>
        <name>AMP</name>
        <dbReference type="ChEBI" id="CHEBI:456215"/>
    </ligand>
</feature>
<dbReference type="SUPFAM" id="SSF109604">
    <property type="entry name" value="HD-domain/PDEase-like"/>
    <property type="match status" value="1"/>
</dbReference>
<dbReference type="GO" id="GO:0010754">
    <property type="term" value="P:negative regulation of cGMP-mediated signaling"/>
    <property type="evidence" value="ECO:0007669"/>
    <property type="project" value="UniProtKB-ARBA"/>
</dbReference>
<evidence type="ECO:0000256" key="4">
    <source>
        <dbReference type="ARBA" id="ARBA00022723"/>
    </source>
</evidence>
<dbReference type="SMART" id="SM00065">
    <property type="entry name" value="GAF"/>
    <property type="match status" value="1"/>
</dbReference>
<dbReference type="PRINTS" id="PR00387">
    <property type="entry name" value="PDIESTERASE1"/>
</dbReference>
<dbReference type="GO" id="GO:0007635">
    <property type="term" value="P:chemosensory behavior"/>
    <property type="evidence" value="ECO:0007669"/>
    <property type="project" value="UniProtKB-ARBA"/>
</dbReference>
<dbReference type="GO" id="GO:0008340">
    <property type="term" value="P:determination of adult lifespan"/>
    <property type="evidence" value="ECO:0007669"/>
    <property type="project" value="UniProtKB-ARBA"/>
</dbReference>
<feature type="active site" description="Proton donor" evidence="6">
    <location>
        <position position="483"/>
    </location>
</feature>
<sequence>MHPREERIISYLKSHPKFLENYITGPNVTNEMFHQWYFKRKMKVKKEVLKEMNESWMADNLSGFYNLLISNGNNVPLILYELGHACAQLTHNEMFDVIVYNKNNSYFIVRTRTDVHLKKVTKEKRLPVYVKKLEDYLGLILGEIHFYRSLNENDQIYINILCTWGSALIYYAQFVSSKNDDACWCNNEQQKLNTFLLDVVNMDTVIMKVMNFAQKLTNADRSSLFLVDHKRNELYARIFDMGIQQEEQIKINEDGNEEIRFSANKGISGYVAMTGQVLNIEDAYEDPRFNKEIDQKTGYRTRNILCMPIFIRKSGQIELIDCSDPEDTLWPLTYFLIFVETATWEVIGVVQMINKADGPFTMHDQKSFETFAVYCGLALQHAKLYNQIRRSEQKYRVALEVLAYHSVCNKEEVKKLKSAKIEDDIIELDSFEFDGFQLTELEKPLYAVYMFRTLFKGKFNYNEDDLIRFVLTVRKNYRQVLYHNWTHGWTVAQGMYCFLRASTIFTLKESLALYVACLCHDLDHRGKNNAYMKLMSSPLASIYSTSVMEHHHFNQSVIILQQVGHNILKSFSSEEYKEILGIIKHCIIATDLANFIDNKKEMETILADGIFSWDNADHRLLMEAILMTGCDLIAAVKSWPVHTKAVKIIFGEFYEQGDEERKNGQEPIAMMDREKVNELPQMQVTFMKYICVPCYELIVATIPECQQLLDRCLYNMNKWQELADEQNKEEIKQD</sequence>
<comment type="cofactor">
    <cofactor evidence="9">
        <name>a divalent metal cation</name>
        <dbReference type="ChEBI" id="CHEBI:60240"/>
    </cofactor>
    <text evidence="9">Binds 2 divalent metal cations per subunit. Site 1 may preferentially bind zinc ions, while site 2 has a preference for magnesium and/or manganese ions.</text>
</comment>
<dbReference type="Proteomes" id="UP000271087">
    <property type="component" value="Unassembled WGS sequence"/>
</dbReference>
<dbReference type="InterPro" id="IPR003607">
    <property type="entry name" value="HD/PDEase_dom"/>
</dbReference>
<evidence type="ECO:0000256" key="7">
    <source>
        <dbReference type="PIRSR" id="PIRSR623088-2"/>
    </source>
</evidence>
<dbReference type="PROSITE" id="PS51845">
    <property type="entry name" value="PDEASE_I_2"/>
    <property type="match status" value="1"/>
</dbReference>
<dbReference type="EMBL" id="UYRW01002553">
    <property type="protein sequence ID" value="VDK85727.1"/>
    <property type="molecule type" value="Genomic_DNA"/>
</dbReference>
<evidence type="ECO:0000313" key="12">
    <source>
        <dbReference type="Proteomes" id="UP000271087"/>
    </source>
</evidence>
<dbReference type="InterPro" id="IPR002073">
    <property type="entry name" value="PDEase_catalytic_dom"/>
</dbReference>
<dbReference type="InterPro" id="IPR036971">
    <property type="entry name" value="PDEase_catalytic_dom_sf"/>
</dbReference>
<dbReference type="WBParaSite" id="nOo.2.0.1.t07302-RA">
    <property type="protein sequence ID" value="nOo.2.0.1.t07302-RA"/>
    <property type="gene ID" value="nOo.2.0.1.g07302"/>
</dbReference>
<keyword evidence="12" id="KW-1185">Reference proteome</keyword>
<evidence type="ECO:0000256" key="8">
    <source>
        <dbReference type="PIRSR" id="PIRSR623088-3"/>
    </source>
</evidence>
<dbReference type="PROSITE" id="PS00126">
    <property type="entry name" value="PDEASE_I_1"/>
    <property type="match status" value="1"/>
</dbReference>
<accession>A0A182EGS8</accession>